<dbReference type="NCBIfam" id="TIGR00174">
    <property type="entry name" value="miaA"/>
    <property type="match status" value="1"/>
</dbReference>
<evidence type="ECO:0000256" key="7">
    <source>
        <dbReference type="RuleBase" id="RU003783"/>
    </source>
</evidence>
<dbReference type="GO" id="GO:0005524">
    <property type="term" value="F:ATP binding"/>
    <property type="evidence" value="ECO:0007669"/>
    <property type="project" value="UniProtKB-UniRule"/>
</dbReference>
<protein>
    <recommendedName>
        <fullName evidence="6">tRNA dimethylallyltransferase</fullName>
        <ecNumber evidence="6">2.5.1.75</ecNumber>
    </recommendedName>
    <alternativeName>
        <fullName evidence="6">Dimethylallyl diphosphate:tRNA dimethylallyltransferase</fullName>
        <shortName evidence="6">DMAPP:tRNA dimethylallyltransferase</shortName>
        <shortName evidence="6">DMATase</shortName>
    </alternativeName>
    <alternativeName>
        <fullName evidence="6">Isopentenyl-diphosphate:tRNA isopentenyltransferase</fullName>
        <shortName evidence="6">IPP transferase</shortName>
        <shortName evidence="6">IPPT</shortName>
        <shortName evidence="6">IPTase</shortName>
    </alternativeName>
</protein>
<dbReference type="RefSeq" id="WP_219292908.1">
    <property type="nucleotide sequence ID" value="NZ_RPHB01000009.1"/>
</dbReference>
<dbReference type="EMBL" id="RPHB01000009">
    <property type="protein sequence ID" value="MBW3469660.1"/>
    <property type="molecule type" value="Genomic_DNA"/>
</dbReference>
<comment type="caution">
    <text evidence="6">Lacks conserved residue(s) required for the propagation of feature annotation.</text>
</comment>
<evidence type="ECO:0000256" key="4">
    <source>
        <dbReference type="ARBA" id="ARBA00022840"/>
    </source>
</evidence>
<evidence type="ECO:0000256" key="1">
    <source>
        <dbReference type="ARBA" id="ARBA00001946"/>
    </source>
</evidence>
<dbReference type="GO" id="GO:0006400">
    <property type="term" value="P:tRNA modification"/>
    <property type="evidence" value="ECO:0007669"/>
    <property type="project" value="TreeGrafter"/>
</dbReference>
<keyword evidence="6 7" id="KW-0819">tRNA processing</keyword>
<evidence type="ECO:0000256" key="3">
    <source>
        <dbReference type="ARBA" id="ARBA00022741"/>
    </source>
</evidence>
<keyword evidence="11" id="KW-1185">Reference proteome</keyword>
<sequence>MEKKNKFLIVIVGPTAVGKTELCIKLANTLNTEIVSADSRQFFMETELGTAKPNADELSRATHHLVNTKSIHENYDVGEFEKDALSALEDIFSKKNTAILTGGSGLYINVVCEGMDEMPEIPSEIRQGVISDYSSFGLEYLQEQIKVLDPEYYRTVDIKNPQRLMRALEVFRGTGRPFSSYRIKQKKERPFHVVKVALMRDREELYRRIEKRMDNMVEQGLFEEAEKLFPLRFLNALQTVGYTEIFGFLEGKYDREEAIRLLKRNSRRYAKRQLTWFRKDPTYNWFHPEQFDEILDYIKGQINP</sequence>
<dbReference type="InterPro" id="IPR018022">
    <property type="entry name" value="IPT"/>
</dbReference>
<name>A0A951MGW3_9BACT</name>
<dbReference type="HAMAP" id="MF_00185">
    <property type="entry name" value="IPP_trans"/>
    <property type="match status" value="1"/>
</dbReference>
<reference evidence="10 11" key="1">
    <citation type="journal article" date="2020" name="Syst. Appl. Microbiol.">
        <title>Arthrospiribacter ruber gen. nov., sp. nov., a novel bacterium isolated from Arthrospira cultures.</title>
        <authorList>
            <person name="Waleron M."/>
            <person name="Misztak A."/>
            <person name="Waleron M.M."/>
            <person name="Furmaniak M."/>
            <person name="Mrozik A."/>
            <person name="Waleron K."/>
        </authorList>
    </citation>
    <scope>NUCLEOTIDE SEQUENCE [LARGE SCALE GENOMIC DNA]</scope>
    <source>
        <strain evidence="10 11">DPMB0001</strain>
    </source>
</reference>
<feature type="region of interest" description="Interaction with substrate tRNA" evidence="6">
    <location>
        <begin position="162"/>
        <end position="166"/>
    </location>
</feature>
<keyword evidence="4 6" id="KW-0067">ATP-binding</keyword>
<feature type="binding site" evidence="6">
    <location>
        <begin position="13"/>
        <end position="20"/>
    </location>
    <ligand>
        <name>ATP</name>
        <dbReference type="ChEBI" id="CHEBI:30616"/>
    </ligand>
</feature>
<comment type="subunit">
    <text evidence="6">Monomer.</text>
</comment>
<evidence type="ECO:0000313" key="11">
    <source>
        <dbReference type="Proteomes" id="UP000727490"/>
    </source>
</evidence>
<keyword evidence="5 6" id="KW-0460">Magnesium</keyword>
<feature type="site" description="Interaction with substrate tRNA" evidence="6">
    <location>
        <position position="126"/>
    </location>
</feature>
<evidence type="ECO:0000313" key="10">
    <source>
        <dbReference type="EMBL" id="MBW3469660.1"/>
    </source>
</evidence>
<comment type="function">
    <text evidence="6 8">Catalyzes the transfer of a dimethylallyl group onto the adenine at position 37 in tRNAs that read codons beginning with uridine, leading to the formation of N6-(dimethylallyl)adenosine (i(6)A).</text>
</comment>
<feature type="site" description="Interaction with substrate tRNA" evidence="6">
    <location>
        <position position="104"/>
    </location>
</feature>
<dbReference type="EC" id="2.5.1.75" evidence="6"/>
<keyword evidence="3 6" id="KW-0547">Nucleotide-binding</keyword>
<evidence type="ECO:0000256" key="5">
    <source>
        <dbReference type="ARBA" id="ARBA00022842"/>
    </source>
</evidence>
<comment type="caution">
    <text evidence="10">The sequence shown here is derived from an EMBL/GenBank/DDBJ whole genome shotgun (WGS) entry which is preliminary data.</text>
</comment>
<proteinExistence type="inferred from homology"/>
<gene>
    <name evidence="6 10" type="primary">miaA</name>
    <name evidence="10" type="ORF">EGN73_17840</name>
</gene>
<evidence type="ECO:0000256" key="6">
    <source>
        <dbReference type="HAMAP-Rule" id="MF_00185"/>
    </source>
</evidence>
<evidence type="ECO:0000256" key="2">
    <source>
        <dbReference type="ARBA" id="ARBA00022679"/>
    </source>
</evidence>
<dbReference type="AlphaFoldDB" id="A0A951MGW3"/>
<dbReference type="GO" id="GO:0052381">
    <property type="term" value="F:tRNA dimethylallyltransferase activity"/>
    <property type="evidence" value="ECO:0007669"/>
    <property type="project" value="UniProtKB-UniRule"/>
</dbReference>
<comment type="similarity">
    <text evidence="6 9">Belongs to the IPP transferase family.</text>
</comment>
<keyword evidence="2 6" id="KW-0808">Transferase</keyword>
<feature type="region of interest" description="Interaction with substrate tRNA" evidence="6">
    <location>
        <begin position="38"/>
        <end position="41"/>
    </location>
</feature>
<comment type="cofactor">
    <cofactor evidence="1 6">
        <name>Mg(2+)</name>
        <dbReference type="ChEBI" id="CHEBI:18420"/>
    </cofactor>
</comment>
<dbReference type="PANTHER" id="PTHR11088">
    <property type="entry name" value="TRNA DIMETHYLALLYLTRANSFERASE"/>
    <property type="match status" value="1"/>
</dbReference>
<dbReference type="InterPro" id="IPR039657">
    <property type="entry name" value="Dimethylallyltransferase"/>
</dbReference>
<dbReference type="Pfam" id="PF01715">
    <property type="entry name" value="IPPT"/>
    <property type="match status" value="1"/>
</dbReference>
<feature type="binding site" evidence="6">
    <location>
        <begin position="15"/>
        <end position="20"/>
    </location>
    <ligand>
        <name>substrate</name>
    </ligand>
</feature>
<evidence type="ECO:0000256" key="8">
    <source>
        <dbReference type="RuleBase" id="RU003784"/>
    </source>
</evidence>
<evidence type="ECO:0000256" key="9">
    <source>
        <dbReference type="RuleBase" id="RU003785"/>
    </source>
</evidence>
<organism evidence="10 11">
    <name type="scientific">Arthrospiribacter ruber</name>
    <dbReference type="NCBI Taxonomy" id="2487934"/>
    <lineage>
        <taxon>Bacteria</taxon>
        <taxon>Pseudomonadati</taxon>
        <taxon>Bacteroidota</taxon>
        <taxon>Cytophagia</taxon>
        <taxon>Cytophagales</taxon>
        <taxon>Cyclobacteriaceae</taxon>
        <taxon>Arthrospiribacter</taxon>
    </lineage>
</organism>
<comment type="catalytic activity">
    <reaction evidence="6 7">
        <text>adenosine(37) in tRNA + dimethylallyl diphosphate = N(6)-dimethylallyladenosine(37) in tRNA + diphosphate</text>
        <dbReference type="Rhea" id="RHEA:26482"/>
        <dbReference type="Rhea" id="RHEA-COMP:10162"/>
        <dbReference type="Rhea" id="RHEA-COMP:10375"/>
        <dbReference type="ChEBI" id="CHEBI:33019"/>
        <dbReference type="ChEBI" id="CHEBI:57623"/>
        <dbReference type="ChEBI" id="CHEBI:74411"/>
        <dbReference type="ChEBI" id="CHEBI:74415"/>
        <dbReference type="EC" id="2.5.1.75"/>
    </reaction>
</comment>
<dbReference type="Proteomes" id="UP000727490">
    <property type="component" value="Unassembled WGS sequence"/>
</dbReference>
<accession>A0A951MGW3</accession>
<dbReference type="PANTHER" id="PTHR11088:SF60">
    <property type="entry name" value="TRNA DIMETHYLALLYLTRANSFERASE"/>
    <property type="match status" value="1"/>
</dbReference>